<organism evidence="1 2">
    <name type="scientific">Pseudomonas entomophila</name>
    <dbReference type="NCBI Taxonomy" id="312306"/>
    <lineage>
        <taxon>Bacteria</taxon>
        <taxon>Pseudomonadati</taxon>
        <taxon>Pseudomonadota</taxon>
        <taxon>Gammaproteobacteria</taxon>
        <taxon>Pseudomonadales</taxon>
        <taxon>Pseudomonadaceae</taxon>
        <taxon>Pseudomonas</taxon>
    </lineage>
</organism>
<accession>A0ABY9QUA1</accession>
<reference evidence="1 2" key="1">
    <citation type="submission" date="2023-08" db="EMBL/GenBank/DDBJ databases">
        <title>Complete Genome Sequence of Pseudomonas entomophila TVIN A01.</title>
        <authorList>
            <person name="Shelke T."/>
            <person name="Mahar N.S."/>
            <person name="Gupta I."/>
            <person name="Gupta V."/>
        </authorList>
    </citation>
    <scope>NUCLEOTIDE SEQUENCE [LARGE SCALE GENOMIC DNA]</scope>
    <source>
        <strain evidence="1 2">TVIN-A01</strain>
    </source>
</reference>
<proteinExistence type="predicted"/>
<dbReference type="GeneID" id="32807621"/>
<dbReference type="Proteomes" id="UP001183127">
    <property type="component" value="Chromosome"/>
</dbReference>
<dbReference type="EMBL" id="CP132921">
    <property type="protein sequence ID" value="WMW06969.1"/>
    <property type="molecule type" value="Genomic_DNA"/>
</dbReference>
<sequence length="289" mass="30829">MKRGLLLTLLLAGCAQQAPRPADIHDPTALRYLNEHGARLEIQVPSAGWIDASLMIDAQAAAKARETNQSLAHGATTGGGAIGLLLASAINTQVGEAALQREAERDAKQAAQTMAVVLAEHPYNGKLQQRYGEAAGNAGLRPSTGGVSASLRIAPQVVVSPDRGSFVLVSQVELQDIAGSLLYRTRLEVQSLSVRRCGEQCIDDGGMDAQKVDALLGICIDESMRMLAQDLNRDPSAQRGKAETVRYLLDGRRMVERGQLLPASGEYTRYRNLDGALKAVPLVLVKAAQ</sequence>
<keyword evidence="2" id="KW-1185">Reference proteome</keyword>
<protein>
    <recommendedName>
        <fullName evidence="3">Lipoprotein</fullName>
    </recommendedName>
</protein>
<gene>
    <name evidence="1" type="ORF">RAH46_06440</name>
</gene>
<evidence type="ECO:0000313" key="1">
    <source>
        <dbReference type="EMBL" id="WMW06969.1"/>
    </source>
</evidence>
<evidence type="ECO:0008006" key="3">
    <source>
        <dbReference type="Google" id="ProtNLM"/>
    </source>
</evidence>
<dbReference type="RefSeq" id="WP_011535682.1">
    <property type="nucleotide sequence ID" value="NZ_CP132921.1"/>
</dbReference>
<evidence type="ECO:0000313" key="2">
    <source>
        <dbReference type="Proteomes" id="UP001183127"/>
    </source>
</evidence>
<name>A0ABY9QUA1_9PSED</name>